<dbReference type="InterPro" id="IPR017896">
    <property type="entry name" value="4Fe4S_Fe-S-bd"/>
</dbReference>
<evidence type="ECO:0000256" key="2">
    <source>
        <dbReference type="ARBA" id="ARBA00023004"/>
    </source>
</evidence>
<dbReference type="AlphaFoldDB" id="A0A7R6SYK7"/>
<dbReference type="Gene3D" id="3.40.50.300">
    <property type="entry name" value="P-loop containing nucleotide triphosphate hydrolases"/>
    <property type="match status" value="1"/>
</dbReference>
<dbReference type="Proteomes" id="UP000595564">
    <property type="component" value="Chromosome"/>
</dbReference>
<dbReference type="PANTHER" id="PTHR43063">
    <property type="entry name" value="4FE-4S CLUSTER CONTAINING PARA FAMILY ATPASE PROTEIN"/>
    <property type="match status" value="1"/>
</dbReference>
<feature type="domain" description="4Fe-4S ferredoxin-type" evidence="4">
    <location>
        <begin position="89"/>
        <end position="118"/>
    </location>
</feature>
<gene>
    <name evidence="5" type="ORF">TTHT_0206</name>
</gene>
<reference evidence="5 6" key="1">
    <citation type="journal article" date="2012" name="Extremophiles">
        <title>Thermotomaculum hydrothermale gen. nov., sp. nov., a novel heterotrophic thermophile within the phylum Acidobacteria from a deep-sea hydrothermal vent chimney in the Southern Okinawa Trough.</title>
        <authorList>
            <person name="Izumi H."/>
            <person name="Nunoura T."/>
            <person name="Miyazaki M."/>
            <person name="Mino S."/>
            <person name="Toki T."/>
            <person name="Takai K."/>
            <person name="Sako Y."/>
            <person name="Sawabe T."/>
            <person name="Nakagawa S."/>
        </authorList>
    </citation>
    <scope>NUCLEOTIDE SEQUENCE [LARGE SCALE GENOMIC DNA]</scope>
    <source>
        <strain evidence="5 6">AC55</strain>
    </source>
</reference>
<organism evidence="5 6">
    <name type="scientific">Thermotomaculum hydrothermale</name>
    <dbReference type="NCBI Taxonomy" id="981385"/>
    <lineage>
        <taxon>Bacteria</taxon>
        <taxon>Pseudomonadati</taxon>
        <taxon>Acidobacteriota</taxon>
        <taxon>Holophagae</taxon>
        <taxon>Thermotomaculales</taxon>
        <taxon>Thermotomaculaceae</taxon>
        <taxon>Thermotomaculum</taxon>
    </lineage>
</organism>
<dbReference type="RefSeq" id="WP_201328165.1">
    <property type="nucleotide sequence ID" value="NZ_AP017470.1"/>
</dbReference>
<dbReference type="SUPFAM" id="SSF54862">
    <property type="entry name" value="4Fe-4S ferredoxins"/>
    <property type="match status" value="1"/>
</dbReference>
<evidence type="ECO:0000256" key="3">
    <source>
        <dbReference type="ARBA" id="ARBA00023014"/>
    </source>
</evidence>
<dbReference type="KEGG" id="thyd:TTHT_0206"/>
<dbReference type="InterPro" id="IPR027417">
    <property type="entry name" value="P-loop_NTPase"/>
</dbReference>
<accession>A0A7R6SYK7</accession>
<protein>
    <submittedName>
        <fullName evidence="5">Cobyrinic acid a,c-diamide synthase</fullName>
    </submittedName>
</protein>
<dbReference type="Pfam" id="PF01656">
    <property type="entry name" value="CbiA"/>
    <property type="match status" value="1"/>
</dbReference>
<dbReference type="GO" id="GO:0051536">
    <property type="term" value="F:iron-sulfur cluster binding"/>
    <property type="evidence" value="ECO:0007669"/>
    <property type="project" value="UniProtKB-KW"/>
</dbReference>
<dbReference type="GO" id="GO:0046872">
    <property type="term" value="F:metal ion binding"/>
    <property type="evidence" value="ECO:0007669"/>
    <property type="project" value="UniProtKB-KW"/>
</dbReference>
<keyword evidence="1" id="KW-0479">Metal-binding</keyword>
<dbReference type="InterPro" id="IPR017900">
    <property type="entry name" value="4Fe4S_Fe_S_CS"/>
</dbReference>
<dbReference type="PROSITE" id="PS51379">
    <property type="entry name" value="4FE4S_FER_2"/>
    <property type="match status" value="2"/>
</dbReference>
<dbReference type="EMBL" id="AP017470">
    <property type="protein sequence ID" value="BBB31832.1"/>
    <property type="molecule type" value="Genomic_DNA"/>
</dbReference>
<evidence type="ECO:0000313" key="5">
    <source>
        <dbReference type="EMBL" id="BBB31832.1"/>
    </source>
</evidence>
<evidence type="ECO:0000313" key="6">
    <source>
        <dbReference type="Proteomes" id="UP000595564"/>
    </source>
</evidence>
<keyword evidence="6" id="KW-1185">Reference proteome</keyword>
<keyword evidence="3" id="KW-0411">Iron-sulfur</keyword>
<dbReference type="InterPro" id="IPR002586">
    <property type="entry name" value="CobQ/CobB/MinD/ParA_Nub-bd_dom"/>
</dbReference>
<dbReference type="Pfam" id="PF00037">
    <property type="entry name" value="Fer4"/>
    <property type="match status" value="2"/>
</dbReference>
<dbReference type="Gene3D" id="3.30.70.20">
    <property type="match status" value="1"/>
</dbReference>
<keyword evidence="2" id="KW-0408">Iron</keyword>
<evidence type="ECO:0000256" key="1">
    <source>
        <dbReference type="ARBA" id="ARBA00022723"/>
    </source>
</evidence>
<feature type="domain" description="4Fe-4S ferredoxin-type" evidence="4">
    <location>
        <begin position="60"/>
        <end position="84"/>
    </location>
</feature>
<dbReference type="PROSITE" id="PS00198">
    <property type="entry name" value="4FE4S_FER_1"/>
    <property type="match status" value="2"/>
</dbReference>
<sequence length="281" mass="31472">MKIAIASGKGGTGKSFVATNLSYALSENFQVALVDCDVEEPNAYLFLKPEIKEKRDITIKVPVIDNSKCTGCRLCSTHCEFHALITVKDKTYVFEELCHGCGFCMRICPNGAIGEKNKVIGEFSYGFVGRMDFYMGEMKVGTELATPVIRYVKEQVKDRGIVIFDSPPGTSCPVVETIEDCDFVVLVTEPSPFGLNDLKLAVETVKSMGIRFGVVENRAMEGVNIIKDYLRENNIPLLSEIPLDREIAEVYSHGKLVVREIPSYRDRFLKIYDEIVKRVEI</sequence>
<proteinExistence type="predicted"/>
<name>A0A7R6SYK7_9BACT</name>
<evidence type="ECO:0000259" key="4">
    <source>
        <dbReference type="PROSITE" id="PS51379"/>
    </source>
</evidence>
<dbReference type="SUPFAM" id="SSF52540">
    <property type="entry name" value="P-loop containing nucleoside triphosphate hydrolases"/>
    <property type="match status" value="1"/>
</dbReference>
<dbReference type="PANTHER" id="PTHR43063:SF1">
    <property type="entry name" value="4FE-4S CLUSTER CONTAINING PARA FAMILY ATPASE PROTEIN"/>
    <property type="match status" value="1"/>
</dbReference>
<dbReference type="CDD" id="cd03110">
    <property type="entry name" value="SIMIBI_bact_arch"/>
    <property type="match status" value="1"/>
</dbReference>